<keyword evidence="2" id="KW-1185">Reference proteome</keyword>
<evidence type="ECO:0000313" key="2">
    <source>
        <dbReference type="Proteomes" id="UP000034883"/>
    </source>
</evidence>
<sequence length="160" mass="17686">MLPVFPARIEHVEAAFGCGVVGPVGVVLWRGEPTAERLERATLVFERATNDLARYAMFAVWEPGSPPPNVAHLPEIARRFDGLDRLRATVGIIEDRGPLARMLVDVASTIFVMRRRRGQPLKLCTDLAEGASWVARRVDEPPQLADAVIALVQRLRTSLP</sequence>
<proteinExistence type="predicted"/>
<dbReference type="RefSeq" id="WP_053230954.1">
    <property type="nucleotide sequence ID" value="NZ_CP011125.1"/>
</dbReference>
<reference evidence="1 2" key="1">
    <citation type="submission" date="2015-03" db="EMBL/GenBank/DDBJ databases">
        <title>Genome assembly of Sandaracinus amylolyticus DSM 53668.</title>
        <authorList>
            <person name="Sharma G."/>
            <person name="Subramanian S."/>
        </authorList>
    </citation>
    <scope>NUCLEOTIDE SEQUENCE [LARGE SCALE GENOMIC DNA]</scope>
    <source>
        <strain evidence="1 2">DSM 53668</strain>
    </source>
</reference>
<dbReference type="KEGG" id="samy:DB32_000649"/>
<gene>
    <name evidence="1" type="ORF">DB32_000649</name>
</gene>
<protein>
    <submittedName>
        <fullName evidence="1">Uncharacterized protein</fullName>
    </submittedName>
</protein>
<name>A0A0F6VZD0_9BACT</name>
<dbReference type="Proteomes" id="UP000034883">
    <property type="component" value="Chromosome"/>
</dbReference>
<accession>A0A0F6VZD0</accession>
<organism evidence="1 2">
    <name type="scientific">Sandaracinus amylolyticus</name>
    <dbReference type="NCBI Taxonomy" id="927083"/>
    <lineage>
        <taxon>Bacteria</taxon>
        <taxon>Pseudomonadati</taxon>
        <taxon>Myxococcota</taxon>
        <taxon>Polyangia</taxon>
        <taxon>Polyangiales</taxon>
        <taxon>Sandaracinaceae</taxon>
        <taxon>Sandaracinus</taxon>
    </lineage>
</organism>
<evidence type="ECO:0000313" key="1">
    <source>
        <dbReference type="EMBL" id="AKF03500.1"/>
    </source>
</evidence>
<dbReference type="AlphaFoldDB" id="A0A0F6VZD0"/>
<dbReference type="EMBL" id="CP011125">
    <property type="protein sequence ID" value="AKF03500.1"/>
    <property type="molecule type" value="Genomic_DNA"/>
</dbReference>